<feature type="transmembrane region" description="Helical" evidence="10">
    <location>
        <begin position="351"/>
        <end position="370"/>
    </location>
</feature>
<feature type="domain" description="Major facilitator superfamily (MFS) profile" evidence="11">
    <location>
        <begin position="32"/>
        <end position="470"/>
    </location>
</feature>
<dbReference type="Gene3D" id="1.20.1250.20">
    <property type="entry name" value="MFS general substrate transporter like domains"/>
    <property type="match status" value="1"/>
</dbReference>
<keyword evidence="7 10" id="KW-0472">Membrane</keyword>
<feature type="transmembrane region" description="Helical" evidence="10">
    <location>
        <begin position="123"/>
        <end position="144"/>
    </location>
</feature>
<feature type="transmembrane region" description="Helical" evidence="10">
    <location>
        <begin position="376"/>
        <end position="400"/>
    </location>
</feature>
<feature type="transmembrane region" description="Helical" evidence="10">
    <location>
        <begin position="321"/>
        <end position="339"/>
    </location>
</feature>
<dbReference type="PANTHER" id="PTHR42718:SF9">
    <property type="entry name" value="MAJOR FACILITATOR SUPERFAMILY MULTIDRUG TRANSPORTER MFSC"/>
    <property type="match status" value="1"/>
</dbReference>
<feature type="transmembrane region" description="Helical" evidence="10">
    <location>
        <begin position="248"/>
        <end position="265"/>
    </location>
</feature>
<feature type="region of interest" description="Disordered" evidence="9">
    <location>
        <begin position="1"/>
        <end position="22"/>
    </location>
</feature>
<proteinExistence type="inferred from homology"/>
<feature type="transmembrane region" description="Helical" evidence="10">
    <location>
        <begin position="286"/>
        <end position="309"/>
    </location>
</feature>
<organism evidence="12">
    <name type="scientific">Streptomyces sp. NBC_00093</name>
    <dbReference type="NCBI Taxonomy" id="2975649"/>
    <lineage>
        <taxon>Bacteria</taxon>
        <taxon>Bacillati</taxon>
        <taxon>Actinomycetota</taxon>
        <taxon>Actinomycetes</taxon>
        <taxon>Kitasatosporales</taxon>
        <taxon>Streptomycetaceae</taxon>
        <taxon>Streptomyces</taxon>
    </lineage>
</organism>
<evidence type="ECO:0000313" key="12">
    <source>
        <dbReference type="EMBL" id="WTT19120.1"/>
    </source>
</evidence>
<dbReference type="InterPro" id="IPR004638">
    <property type="entry name" value="EmrB-like"/>
</dbReference>
<protein>
    <submittedName>
        <fullName evidence="12">MFS transporter</fullName>
    </submittedName>
</protein>
<dbReference type="SUPFAM" id="SSF103473">
    <property type="entry name" value="MFS general substrate transporter"/>
    <property type="match status" value="1"/>
</dbReference>
<accession>A0AAU2A6V0</accession>
<evidence type="ECO:0000256" key="2">
    <source>
        <dbReference type="ARBA" id="ARBA00008537"/>
    </source>
</evidence>
<dbReference type="Pfam" id="PF07690">
    <property type="entry name" value="MFS_1"/>
    <property type="match status" value="1"/>
</dbReference>
<feature type="transmembrane region" description="Helical" evidence="10">
    <location>
        <begin position="182"/>
        <end position="202"/>
    </location>
</feature>
<evidence type="ECO:0000259" key="11">
    <source>
        <dbReference type="PROSITE" id="PS50850"/>
    </source>
</evidence>
<dbReference type="GO" id="GO:0046677">
    <property type="term" value="P:response to antibiotic"/>
    <property type="evidence" value="ECO:0007669"/>
    <property type="project" value="UniProtKB-KW"/>
</dbReference>
<evidence type="ECO:0000256" key="3">
    <source>
        <dbReference type="ARBA" id="ARBA00022448"/>
    </source>
</evidence>
<evidence type="ECO:0000256" key="4">
    <source>
        <dbReference type="ARBA" id="ARBA00022475"/>
    </source>
</evidence>
<comment type="similarity">
    <text evidence="2">Belongs to the major facilitator superfamily. EmrB family.</text>
</comment>
<dbReference type="PROSITE" id="PS50850">
    <property type="entry name" value="MFS"/>
    <property type="match status" value="1"/>
</dbReference>
<evidence type="ECO:0000256" key="8">
    <source>
        <dbReference type="ARBA" id="ARBA00023251"/>
    </source>
</evidence>
<reference evidence="12" key="1">
    <citation type="submission" date="2022-10" db="EMBL/GenBank/DDBJ databases">
        <title>The complete genomes of actinobacterial strains from the NBC collection.</title>
        <authorList>
            <person name="Joergensen T.S."/>
            <person name="Alvarez Arevalo M."/>
            <person name="Sterndorff E.B."/>
            <person name="Faurdal D."/>
            <person name="Vuksanovic O."/>
            <person name="Mourched A.-S."/>
            <person name="Charusanti P."/>
            <person name="Shaw S."/>
            <person name="Blin K."/>
            <person name="Weber T."/>
        </authorList>
    </citation>
    <scope>NUCLEOTIDE SEQUENCE</scope>
    <source>
        <strain evidence="12">NBC_00093</strain>
    </source>
</reference>
<keyword evidence="4" id="KW-1003">Cell membrane</keyword>
<evidence type="ECO:0000256" key="10">
    <source>
        <dbReference type="SAM" id="Phobius"/>
    </source>
</evidence>
<evidence type="ECO:0000256" key="5">
    <source>
        <dbReference type="ARBA" id="ARBA00022692"/>
    </source>
</evidence>
<feature type="transmembrane region" description="Helical" evidence="10">
    <location>
        <begin position="446"/>
        <end position="465"/>
    </location>
</feature>
<feature type="transmembrane region" description="Helical" evidence="10">
    <location>
        <begin position="214"/>
        <end position="236"/>
    </location>
</feature>
<dbReference type="AlphaFoldDB" id="A0AAU2A6V0"/>
<feature type="transmembrane region" description="Helical" evidence="10">
    <location>
        <begin position="98"/>
        <end position="117"/>
    </location>
</feature>
<dbReference type="Gene3D" id="1.20.1720.10">
    <property type="entry name" value="Multidrug resistance protein D"/>
    <property type="match status" value="1"/>
</dbReference>
<name>A0AAU2A6V0_9ACTN</name>
<dbReference type="GO" id="GO:0022857">
    <property type="term" value="F:transmembrane transporter activity"/>
    <property type="evidence" value="ECO:0007669"/>
    <property type="project" value="InterPro"/>
</dbReference>
<dbReference type="InterPro" id="IPR036259">
    <property type="entry name" value="MFS_trans_sf"/>
</dbReference>
<keyword evidence="8" id="KW-0046">Antibiotic resistance</keyword>
<evidence type="ECO:0000256" key="6">
    <source>
        <dbReference type="ARBA" id="ARBA00022989"/>
    </source>
</evidence>
<keyword evidence="6 10" id="KW-1133">Transmembrane helix</keyword>
<gene>
    <name evidence="12" type="ORF">OHA22_28130</name>
</gene>
<dbReference type="EMBL" id="CP108222">
    <property type="protein sequence ID" value="WTT19120.1"/>
    <property type="molecule type" value="Genomic_DNA"/>
</dbReference>
<sequence>MSSSVASDKPSASASADTAARRPGTANGARWALAAALLGFFVMTLDALIVNVALPEIGRGFGGGMTGLQWVVDGYTLMFAALLLSAGSVTDRIGARQAFGAGLVVFTVASAACGLAPDLGVLVVARLVQGAGAAVIVPASLALIREAFPDPAGRARAISVWAMGGSVGAAAGPVLGGVLSELSWRMIFFVNLPVGVLALFLLTRTARSPRQGDAPFDWTGQIAAVAAMGGLTYAAIEAGDVGMGAPRVLLALAVAVVAAVVFLTSQARGRNPMVPLALLRARTMALSATIGFALNVGFYGMIFLLGLYLQQEQDLSPMATGLAFLPMTLLTAVVSPTAARLAARFGARMPIITGQLLMAAGLVALCVPPASAPAWLLVLLMIPVGTGGGLAVPAVTSLLLDRVPAERAGTASGVLNASRQLGGALSVAVFGALVSNHAHFLHGLRSSLLIAALLVVLTAVASVLLKEKTS</sequence>
<dbReference type="GO" id="GO:0005886">
    <property type="term" value="C:plasma membrane"/>
    <property type="evidence" value="ECO:0007669"/>
    <property type="project" value="UniProtKB-SubCell"/>
</dbReference>
<comment type="subcellular location">
    <subcellularLocation>
        <location evidence="1">Cell membrane</location>
        <topology evidence="1">Multi-pass membrane protein</topology>
    </subcellularLocation>
</comment>
<feature type="transmembrane region" description="Helical" evidence="10">
    <location>
        <begin position="421"/>
        <end position="440"/>
    </location>
</feature>
<feature type="transmembrane region" description="Helical" evidence="10">
    <location>
        <begin position="156"/>
        <end position="176"/>
    </location>
</feature>
<dbReference type="InterPro" id="IPR011701">
    <property type="entry name" value="MFS"/>
</dbReference>
<keyword evidence="5 10" id="KW-0812">Transmembrane</keyword>
<evidence type="ECO:0000256" key="1">
    <source>
        <dbReference type="ARBA" id="ARBA00004651"/>
    </source>
</evidence>
<keyword evidence="3" id="KW-0813">Transport</keyword>
<feature type="transmembrane region" description="Helical" evidence="10">
    <location>
        <begin position="66"/>
        <end position="86"/>
    </location>
</feature>
<dbReference type="CDD" id="cd17321">
    <property type="entry name" value="MFS_MMR_MDR_like"/>
    <property type="match status" value="1"/>
</dbReference>
<feature type="transmembrane region" description="Helical" evidence="10">
    <location>
        <begin position="31"/>
        <end position="54"/>
    </location>
</feature>
<dbReference type="InterPro" id="IPR020846">
    <property type="entry name" value="MFS_dom"/>
</dbReference>
<dbReference type="NCBIfam" id="TIGR00711">
    <property type="entry name" value="efflux_EmrB"/>
    <property type="match status" value="1"/>
</dbReference>
<dbReference type="PANTHER" id="PTHR42718">
    <property type="entry name" value="MAJOR FACILITATOR SUPERFAMILY MULTIDRUG TRANSPORTER MFSC"/>
    <property type="match status" value="1"/>
</dbReference>
<evidence type="ECO:0000256" key="9">
    <source>
        <dbReference type="SAM" id="MobiDB-lite"/>
    </source>
</evidence>
<evidence type="ECO:0000256" key="7">
    <source>
        <dbReference type="ARBA" id="ARBA00023136"/>
    </source>
</evidence>